<dbReference type="GO" id="GO:0004842">
    <property type="term" value="F:ubiquitin-protein transferase activity"/>
    <property type="evidence" value="ECO:0007669"/>
    <property type="project" value="TreeGrafter"/>
</dbReference>
<evidence type="ECO:0000313" key="8">
    <source>
        <dbReference type="RefSeq" id="XP_022751992.1"/>
    </source>
</evidence>
<sequence length="272" mass="30752">MAVQAQLYPENMSLPLPMGLQDWMVNTAPAVPSFEADFCFSLHDPSQQMVPFHPQQYAQNLASAASSSSSSKYDAFLSVALSQSLDAQLEMQRQELDCILQLQNERLRSALREQRKRQLAILLKSMESKALYLMRRKDEDLAKATKKTMELEASLRKAEMEIESWQRLSKANEATVMDLSNTLEQVRESLVWVSNTAEDAESLFYGSCDTDQQGEVKDESKKMACKHCNSRSSCVLFLPCRHLCSCKSCDAFLDSCPVCKSVKEASMKVFWV</sequence>
<evidence type="ECO:0000256" key="5">
    <source>
        <dbReference type="SAM" id="Coils"/>
    </source>
</evidence>
<dbReference type="AlphaFoldDB" id="A0A6P5ZHI2"/>
<dbReference type="GeneID" id="111300627"/>
<keyword evidence="1" id="KW-0479">Metal-binding</keyword>
<dbReference type="PANTHER" id="PTHR42647:SF22">
    <property type="entry name" value="BOI-RELATED E3 UBIQUITIN-PROTEIN LIGASE 2-RELATED"/>
    <property type="match status" value="1"/>
</dbReference>
<feature type="coiled-coil region" evidence="5">
    <location>
        <begin position="141"/>
        <end position="168"/>
    </location>
</feature>
<accession>A0A6P5ZHI2</accession>
<organism evidence="7 8">
    <name type="scientific">Durio zibethinus</name>
    <name type="common">Durian</name>
    <dbReference type="NCBI Taxonomy" id="66656"/>
    <lineage>
        <taxon>Eukaryota</taxon>
        <taxon>Viridiplantae</taxon>
        <taxon>Streptophyta</taxon>
        <taxon>Embryophyta</taxon>
        <taxon>Tracheophyta</taxon>
        <taxon>Spermatophyta</taxon>
        <taxon>Magnoliopsida</taxon>
        <taxon>eudicotyledons</taxon>
        <taxon>Gunneridae</taxon>
        <taxon>Pentapetalae</taxon>
        <taxon>rosids</taxon>
        <taxon>malvids</taxon>
        <taxon>Malvales</taxon>
        <taxon>Malvaceae</taxon>
        <taxon>Helicteroideae</taxon>
        <taxon>Durio</taxon>
    </lineage>
</organism>
<keyword evidence="3" id="KW-0862">Zinc</keyword>
<feature type="domain" description="RING-type" evidence="6">
    <location>
        <begin position="225"/>
        <end position="260"/>
    </location>
</feature>
<protein>
    <submittedName>
        <fullName evidence="8">Probable BOI-related E3 ubiquitin-protein ligase 2</fullName>
    </submittedName>
</protein>
<dbReference type="RefSeq" id="XP_022751992.1">
    <property type="nucleotide sequence ID" value="XM_022896257.1"/>
</dbReference>
<dbReference type="OrthoDB" id="1711136at2759"/>
<reference evidence="8" key="1">
    <citation type="submission" date="2025-08" db="UniProtKB">
        <authorList>
            <consortium name="RefSeq"/>
        </authorList>
    </citation>
    <scope>IDENTIFICATION</scope>
    <source>
        <tissue evidence="8">Fruit stalk</tissue>
    </source>
</reference>
<evidence type="ECO:0000256" key="2">
    <source>
        <dbReference type="ARBA" id="ARBA00022771"/>
    </source>
</evidence>
<name>A0A6P5ZHI2_DURZI</name>
<keyword evidence="5" id="KW-0175">Coiled coil</keyword>
<dbReference type="GO" id="GO:0008270">
    <property type="term" value="F:zinc ion binding"/>
    <property type="evidence" value="ECO:0007669"/>
    <property type="project" value="UniProtKB-KW"/>
</dbReference>
<dbReference type="PROSITE" id="PS50089">
    <property type="entry name" value="ZF_RING_2"/>
    <property type="match status" value="1"/>
</dbReference>
<dbReference type="InterPro" id="IPR013083">
    <property type="entry name" value="Znf_RING/FYVE/PHD"/>
</dbReference>
<keyword evidence="7" id="KW-1185">Reference proteome</keyword>
<evidence type="ECO:0000256" key="1">
    <source>
        <dbReference type="ARBA" id="ARBA00022723"/>
    </source>
</evidence>
<evidence type="ECO:0000256" key="3">
    <source>
        <dbReference type="ARBA" id="ARBA00022833"/>
    </source>
</evidence>
<dbReference type="Gene3D" id="3.30.40.10">
    <property type="entry name" value="Zinc/RING finger domain, C3HC4 (zinc finger)"/>
    <property type="match status" value="1"/>
</dbReference>
<evidence type="ECO:0000313" key="7">
    <source>
        <dbReference type="Proteomes" id="UP000515121"/>
    </source>
</evidence>
<evidence type="ECO:0000259" key="6">
    <source>
        <dbReference type="PROSITE" id="PS50089"/>
    </source>
</evidence>
<dbReference type="FunFam" id="3.30.40.10:FF:000239">
    <property type="entry name" value="probable BOI-related E3 ubiquitin-protein ligase 2"/>
    <property type="match status" value="1"/>
</dbReference>
<keyword evidence="2 4" id="KW-0863">Zinc-finger</keyword>
<gene>
    <name evidence="8" type="primary">LOC111300627</name>
</gene>
<dbReference type="Pfam" id="PF13920">
    <property type="entry name" value="zf-C3HC4_3"/>
    <property type="match status" value="1"/>
</dbReference>
<proteinExistence type="predicted"/>
<dbReference type="InterPro" id="IPR001841">
    <property type="entry name" value="Znf_RING"/>
</dbReference>
<dbReference type="KEGG" id="dzi:111300627"/>
<evidence type="ECO:0000256" key="4">
    <source>
        <dbReference type="PROSITE-ProRule" id="PRU00175"/>
    </source>
</evidence>
<dbReference type="PANTHER" id="PTHR42647">
    <property type="entry name" value="SBP (S-RIBONUCLEASE BINDING PROTEIN) FAMILY PROTEIN"/>
    <property type="match status" value="1"/>
</dbReference>
<dbReference type="Proteomes" id="UP000515121">
    <property type="component" value="Unplaced"/>
</dbReference>